<name>A0A9P8AJU6_9ASCO</name>
<evidence type="ECO:0000313" key="3">
    <source>
        <dbReference type="Proteomes" id="UP000790833"/>
    </source>
</evidence>
<dbReference type="Pfam" id="PF08568">
    <property type="entry name" value="Kinetochor_Ybp2"/>
    <property type="match status" value="1"/>
</dbReference>
<proteinExistence type="predicted"/>
<dbReference type="InterPro" id="IPR040347">
    <property type="entry name" value="YBP1/2"/>
</dbReference>
<feature type="compositionally biased region" description="Basic and acidic residues" evidence="1">
    <location>
        <begin position="543"/>
        <end position="558"/>
    </location>
</feature>
<dbReference type="PANTHER" id="PTHR28020:SF1">
    <property type="entry name" value="YAP1-BINDING PROTEIN 1-RELATED"/>
    <property type="match status" value="1"/>
</dbReference>
<organism evidence="2 3">
    <name type="scientific">Scheffersomyces spartinae</name>
    <dbReference type="NCBI Taxonomy" id="45513"/>
    <lineage>
        <taxon>Eukaryota</taxon>
        <taxon>Fungi</taxon>
        <taxon>Dikarya</taxon>
        <taxon>Ascomycota</taxon>
        <taxon>Saccharomycotina</taxon>
        <taxon>Pichiomycetes</taxon>
        <taxon>Debaryomycetaceae</taxon>
        <taxon>Scheffersomyces</taxon>
    </lineage>
</organism>
<dbReference type="GO" id="GO:0005737">
    <property type="term" value="C:cytoplasm"/>
    <property type="evidence" value="ECO:0007669"/>
    <property type="project" value="TreeGrafter"/>
</dbReference>
<keyword evidence="3" id="KW-1185">Reference proteome</keyword>
<dbReference type="GO" id="GO:0034599">
    <property type="term" value="P:cellular response to oxidative stress"/>
    <property type="evidence" value="ECO:0007669"/>
    <property type="project" value="InterPro"/>
</dbReference>
<dbReference type="InterPro" id="IPR013877">
    <property type="entry name" value="YAP-bd/ALF4/Glomulin"/>
</dbReference>
<comment type="caution">
    <text evidence="2">The sequence shown here is derived from an EMBL/GenBank/DDBJ whole genome shotgun (WGS) entry which is preliminary data.</text>
</comment>
<dbReference type="Proteomes" id="UP000790833">
    <property type="component" value="Unassembled WGS sequence"/>
</dbReference>
<feature type="region of interest" description="Disordered" evidence="1">
    <location>
        <begin position="543"/>
        <end position="584"/>
    </location>
</feature>
<dbReference type="AlphaFoldDB" id="A0A9P8AJU6"/>
<sequence>MESAISDSTIENLPFETIIENIHLATEDVLKGEDYLSYSTLWDIYLSDVDRYSYDEREELLGLLHQVLKDNPVLAFEIGWDIPALLMPYFETNFQFDSGIRNSPGLYKLLKIFEVLALEGNPKELILKSCELLSSLSVDDIVENVQFKERFFNLKLYSLCELLDSCLKKVDTYYPSRFLLMAVTSFINMIYSNVDANFTELPFIFRRIYSFVRNYEGPQYPSSSTEYTAEELAKIKQDEEFLQRKLLTSFLTNAVDLSFRDRMEGYTLDFFSFLQELKQEQLKKILIYRLESPPFERLSELAISMDIWLKKTFDTYIEDSHKLFKQFDYTLTAGDDDDDLMGEIFEKVVIDYQKNLATSITTSDAQKITNSTIGILELYSYKVVSDRDYNNVSVSLYDAIVFTIRLQIPTMIHKTFLNRGTQDMCAFWSWLAINQYSDSCRKLAIELSKIPKQLLTIYYQSLLFIYLTEYSIEPKFGFATLTLLLKVLSESPEEIAYDFIKDSLVNCPHQSLKTALVGILKHLLTRNKTEALMDSITSQLEKTEISGKKDNEKVEPKAQDSQPKSEDDESKSENNEPKPPALPARNVTANAKFMLLNDSRTNDIISLVQSSVDETFANNDLDLLKLPTLSAYLNLIIVIKSHPNFTSHQEQLAKILTSIEMQISSIKKKDSLDPSLTNFLDVLLLTIERIREV</sequence>
<dbReference type="RefSeq" id="XP_043050009.1">
    <property type="nucleotide sequence ID" value="XM_043195343.1"/>
</dbReference>
<evidence type="ECO:0000313" key="2">
    <source>
        <dbReference type="EMBL" id="KAG7194462.1"/>
    </source>
</evidence>
<dbReference type="EMBL" id="JAHMUF010000007">
    <property type="protein sequence ID" value="KAG7194462.1"/>
    <property type="molecule type" value="Genomic_DNA"/>
</dbReference>
<protein>
    <submittedName>
        <fullName evidence="2">Uncharacterized protein</fullName>
    </submittedName>
</protein>
<dbReference type="OrthoDB" id="5396786at2759"/>
<dbReference type="PANTHER" id="PTHR28020">
    <property type="entry name" value="YAP1-BINDING PROTEIN 1-RELATED"/>
    <property type="match status" value="1"/>
</dbReference>
<accession>A0A9P8AJU6</accession>
<gene>
    <name evidence="2" type="ORF">KQ657_004675</name>
</gene>
<evidence type="ECO:0000256" key="1">
    <source>
        <dbReference type="SAM" id="MobiDB-lite"/>
    </source>
</evidence>
<reference evidence="2" key="1">
    <citation type="submission" date="2021-03" db="EMBL/GenBank/DDBJ databases">
        <authorList>
            <person name="Palmer J.M."/>
        </authorList>
    </citation>
    <scope>NUCLEOTIDE SEQUENCE</scope>
    <source>
        <strain evidence="2">ARV_011</strain>
    </source>
</reference>
<dbReference type="GeneID" id="66118049"/>